<dbReference type="AlphaFoldDB" id="A0A2W5KHM2"/>
<accession>A0A2W5KHM2</accession>
<reference evidence="2 3" key="1">
    <citation type="submission" date="2017-08" db="EMBL/GenBank/DDBJ databases">
        <title>Infants hospitalized years apart are colonized by the same room-sourced microbial strains.</title>
        <authorList>
            <person name="Brooks B."/>
            <person name="Olm M.R."/>
            <person name="Firek B.A."/>
            <person name="Baker R."/>
            <person name="Thomas B.C."/>
            <person name="Morowitz M.J."/>
            <person name="Banfield J.F."/>
        </authorList>
    </citation>
    <scope>NUCLEOTIDE SEQUENCE [LARGE SCALE GENOMIC DNA]</scope>
    <source>
        <strain evidence="2">S2_005_003_R2_42</strain>
    </source>
</reference>
<feature type="signal peptide" evidence="1">
    <location>
        <begin position="1"/>
        <end position="23"/>
    </location>
</feature>
<dbReference type="Proteomes" id="UP000249046">
    <property type="component" value="Unassembled WGS sequence"/>
</dbReference>
<evidence type="ECO:0000313" key="3">
    <source>
        <dbReference type="Proteomes" id="UP000249046"/>
    </source>
</evidence>
<comment type="caution">
    <text evidence="2">The sequence shown here is derived from an EMBL/GenBank/DDBJ whole genome shotgun (WGS) entry which is preliminary data.</text>
</comment>
<keyword evidence="1" id="KW-0732">Signal</keyword>
<name>A0A2W5KHM2_9GAMM</name>
<dbReference type="EMBL" id="QFPO01000005">
    <property type="protein sequence ID" value="PZQ16442.1"/>
    <property type="molecule type" value="Genomic_DNA"/>
</dbReference>
<protein>
    <submittedName>
        <fullName evidence="2">Uncharacterized protein</fullName>
    </submittedName>
</protein>
<evidence type="ECO:0000313" key="2">
    <source>
        <dbReference type="EMBL" id="PZQ16442.1"/>
    </source>
</evidence>
<feature type="chain" id="PRO_5016125382" evidence="1">
    <location>
        <begin position="24"/>
        <end position="211"/>
    </location>
</feature>
<proteinExistence type="predicted"/>
<organism evidence="2 3">
    <name type="scientific">Rhodanobacter denitrificans</name>
    <dbReference type="NCBI Taxonomy" id="666685"/>
    <lineage>
        <taxon>Bacteria</taxon>
        <taxon>Pseudomonadati</taxon>
        <taxon>Pseudomonadota</taxon>
        <taxon>Gammaproteobacteria</taxon>
        <taxon>Lysobacterales</taxon>
        <taxon>Rhodanobacteraceae</taxon>
        <taxon>Rhodanobacter</taxon>
    </lineage>
</organism>
<gene>
    <name evidence="2" type="ORF">DI564_07365</name>
</gene>
<evidence type="ECO:0000256" key="1">
    <source>
        <dbReference type="SAM" id="SignalP"/>
    </source>
</evidence>
<sequence>MSRSLLFSLCLALPALFSVPLHAAAPAAPADDPQVAAAYAADQRERADLAKQTSKDALRSFAERLATADAARRRVVMDALRDGRLRSAADYRHAATVMQHGQAADDYALAHALATMGSALAPDDRDLRWLAAAATDRWLLAHRQPQWYGTQPVCDARADPPVCRLDVAEGAVDDAARTAAGIAPLAELEAQADARARQLGEQLRGAKAAAR</sequence>